<feature type="region of interest" description="Disordered" evidence="13">
    <location>
        <begin position="178"/>
        <end position="211"/>
    </location>
</feature>
<feature type="compositionally biased region" description="Polar residues" evidence="13">
    <location>
        <begin position="182"/>
        <end position="209"/>
    </location>
</feature>
<evidence type="ECO:0000256" key="11">
    <source>
        <dbReference type="ARBA" id="ARBA00023136"/>
    </source>
</evidence>
<dbReference type="InterPro" id="IPR013083">
    <property type="entry name" value="Znf_RING/FYVE/PHD"/>
</dbReference>
<dbReference type="PANTHER" id="PTHR45977">
    <property type="entry name" value="TARGET OF ERK KINASE MPK-1"/>
    <property type="match status" value="1"/>
</dbReference>
<evidence type="ECO:0000256" key="10">
    <source>
        <dbReference type="ARBA" id="ARBA00022989"/>
    </source>
</evidence>
<comment type="subcellular location">
    <subcellularLocation>
        <location evidence="2">Membrane</location>
        <topology evidence="2">Multi-pass membrane protein</topology>
    </subcellularLocation>
</comment>
<feature type="transmembrane region" description="Helical" evidence="14">
    <location>
        <begin position="70"/>
        <end position="89"/>
    </location>
</feature>
<evidence type="ECO:0000256" key="14">
    <source>
        <dbReference type="SAM" id="Phobius"/>
    </source>
</evidence>
<protein>
    <recommendedName>
        <fullName evidence="3">RING-type E3 ubiquitin transferase</fullName>
        <ecNumber evidence="3">2.3.2.27</ecNumber>
    </recommendedName>
</protein>
<dbReference type="Gene3D" id="3.30.40.10">
    <property type="entry name" value="Zinc/RING finger domain, C3HC4 (zinc finger)"/>
    <property type="match status" value="1"/>
</dbReference>
<accession>A0ABR2QFP2</accession>
<dbReference type="PROSITE" id="PS50089">
    <property type="entry name" value="ZF_RING_2"/>
    <property type="match status" value="1"/>
</dbReference>
<evidence type="ECO:0000256" key="1">
    <source>
        <dbReference type="ARBA" id="ARBA00000900"/>
    </source>
</evidence>
<evidence type="ECO:0000256" key="13">
    <source>
        <dbReference type="SAM" id="MobiDB-lite"/>
    </source>
</evidence>
<feature type="domain" description="RING-type" evidence="15">
    <location>
        <begin position="221"/>
        <end position="262"/>
    </location>
</feature>
<keyword evidence="11 14" id="KW-0472">Membrane</keyword>
<evidence type="ECO:0000259" key="15">
    <source>
        <dbReference type="PROSITE" id="PS50089"/>
    </source>
</evidence>
<name>A0ABR2QFP2_9ROSI</name>
<keyword evidence="9" id="KW-0862">Zinc</keyword>
<keyword evidence="7 12" id="KW-0863">Zinc-finger</keyword>
<keyword evidence="5 14" id="KW-0812">Transmembrane</keyword>
<gene>
    <name evidence="16" type="ORF">V6N11_070666</name>
</gene>
<dbReference type="PANTHER" id="PTHR45977:SF4">
    <property type="entry name" value="RING-TYPE DOMAIN-CONTAINING PROTEIN"/>
    <property type="match status" value="1"/>
</dbReference>
<evidence type="ECO:0000256" key="2">
    <source>
        <dbReference type="ARBA" id="ARBA00004141"/>
    </source>
</evidence>
<evidence type="ECO:0000256" key="4">
    <source>
        <dbReference type="ARBA" id="ARBA00022679"/>
    </source>
</evidence>
<evidence type="ECO:0000256" key="3">
    <source>
        <dbReference type="ARBA" id="ARBA00012483"/>
    </source>
</evidence>
<dbReference type="EC" id="2.3.2.27" evidence="3"/>
<evidence type="ECO:0000256" key="9">
    <source>
        <dbReference type="ARBA" id="ARBA00022833"/>
    </source>
</evidence>
<dbReference type="Proteomes" id="UP001396334">
    <property type="component" value="Unassembled WGS sequence"/>
</dbReference>
<keyword evidence="6" id="KW-0479">Metal-binding</keyword>
<evidence type="ECO:0000313" key="16">
    <source>
        <dbReference type="EMBL" id="KAK8999505.1"/>
    </source>
</evidence>
<keyword evidence="10 14" id="KW-1133">Transmembrane helix</keyword>
<evidence type="ECO:0000313" key="17">
    <source>
        <dbReference type="Proteomes" id="UP001396334"/>
    </source>
</evidence>
<dbReference type="SMART" id="SM00184">
    <property type="entry name" value="RING"/>
    <property type="match status" value="1"/>
</dbReference>
<comment type="caution">
    <text evidence="16">The sequence shown here is derived from an EMBL/GenBank/DDBJ whole genome shotgun (WGS) entry which is preliminary data.</text>
</comment>
<comment type="catalytic activity">
    <reaction evidence="1">
        <text>S-ubiquitinyl-[E2 ubiquitin-conjugating enzyme]-L-cysteine + [acceptor protein]-L-lysine = [E2 ubiquitin-conjugating enzyme]-L-cysteine + N(6)-ubiquitinyl-[acceptor protein]-L-lysine.</text>
        <dbReference type="EC" id="2.3.2.27"/>
    </reaction>
</comment>
<dbReference type="Pfam" id="PF13639">
    <property type="entry name" value="zf-RING_2"/>
    <property type="match status" value="1"/>
</dbReference>
<organism evidence="16 17">
    <name type="scientific">Hibiscus sabdariffa</name>
    <name type="common">roselle</name>
    <dbReference type="NCBI Taxonomy" id="183260"/>
    <lineage>
        <taxon>Eukaryota</taxon>
        <taxon>Viridiplantae</taxon>
        <taxon>Streptophyta</taxon>
        <taxon>Embryophyta</taxon>
        <taxon>Tracheophyta</taxon>
        <taxon>Spermatophyta</taxon>
        <taxon>Magnoliopsida</taxon>
        <taxon>eudicotyledons</taxon>
        <taxon>Gunneridae</taxon>
        <taxon>Pentapetalae</taxon>
        <taxon>rosids</taxon>
        <taxon>malvids</taxon>
        <taxon>Malvales</taxon>
        <taxon>Malvaceae</taxon>
        <taxon>Malvoideae</taxon>
        <taxon>Hibiscus</taxon>
    </lineage>
</organism>
<reference evidence="16 17" key="1">
    <citation type="journal article" date="2024" name="G3 (Bethesda)">
        <title>Genome assembly of Hibiscus sabdariffa L. provides insights into metabolisms of medicinal natural products.</title>
        <authorList>
            <person name="Kim T."/>
        </authorList>
    </citation>
    <scope>NUCLEOTIDE SEQUENCE [LARGE SCALE GENOMIC DNA]</scope>
    <source>
        <strain evidence="16">TK-2024</strain>
        <tissue evidence="16">Old leaves</tissue>
    </source>
</reference>
<keyword evidence="8" id="KW-0833">Ubl conjugation pathway</keyword>
<evidence type="ECO:0000256" key="12">
    <source>
        <dbReference type="PROSITE-ProRule" id="PRU00175"/>
    </source>
</evidence>
<sequence length="281" mass="30939">MKTQLFKLVSLFGFEVKTAFEGFTGSTWKVARPMVLSSLGRSVNSNSLLFLVTVLLLFMILNSRQMSPNILLWLVLGVFFMATSLRMYAACQQLQAQAQAHAVVASALSGHTELQLHMPPLVALAIRGHLQGLRLQLALIDQELDDLDYETLRALDSDNIPSASSMSEEEINALPVHKYNPSAPQSNASPLQQASSSNSPQRQDSTNPISIKKGSENELTCSVCLEQVSVGDLIRSLPCLHQFHANCIDPWLRQQGTCPVCKFQAGSVWRETSGIDAFYMV</sequence>
<evidence type="ECO:0000256" key="7">
    <source>
        <dbReference type="ARBA" id="ARBA00022771"/>
    </source>
</evidence>
<dbReference type="InterPro" id="IPR001841">
    <property type="entry name" value="Znf_RING"/>
</dbReference>
<proteinExistence type="predicted"/>
<feature type="transmembrane region" description="Helical" evidence="14">
    <location>
        <begin position="43"/>
        <end position="61"/>
    </location>
</feature>
<keyword evidence="4" id="KW-0808">Transferase</keyword>
<dbReference type="SUPFAM" id="SSF57850">
    <property type="entry name" value="RING/U-box"/>
    <property type="match status" value="1"/>
</dbReference>
<evidence type="ECO:0000256" key="6">
    <source>
        <dbReference type="ARBA" id="ARBA00022723"/>
    </source>
</evidence>
<dbReference type="EMBL" id="JBBPBN010000040">
    <property type="protein sequence ID" value="KAK8999505.1"/>
    <property type="molecule type" value="Genomic_DNA"/>
</dbReference>
<dbReference type="CDD" id="cd16454">
    <property type="entry name" value="RING-H2_PA-TM-RING"/>
    <property type="match status" value="1"/>
</dbReference>
<evidence type="ECO:0000256" key="5">
    <source>
        <dbReference type="ARBA" id="ARBA00022692"/>
    </source>
</evidence>
<keyword evidence="17" id="KW-1185">Reference proteome</keyword>
<evidence type="ECO:0000256" key="8">
    <source>
        <dbReference type="ARBA" id="ARBA00022786"/>
    </source>
</evidence>